<keyword evidence="3 6" id="KW-1133">Transmembrane helix</keyword>
<evidence type="ECO:0000256" key="2">
    <source>
        <dbReference type="ARBA" id="ARBA00022692"/>
    </source>
</evidence>
<feature type="transmembrane region" description="Helical" evidence="6">
    <location>
        <begin position="1540"/>
        <end position="1562"/>
    </location>
</feature>
<feature type="transmembrane region" description="Helical" evidence="6">
    <location>
        <begin position="574"/>
        <end position="592"/>
    </location>
</feature>
<feature type="transmembrane region" description="Helical" evidence="6">
    <location>
        <begin position="598"/>
        <end position="617"/>
    </location>
</feature>
<name>A0A8J5K070_HOMAM</name>
<dbReference type="InterPro" id="IPR036259">
    <property type="entry name" value="MFS_trans_sf"/>
</dbReference>
<evidence type="ECO:0000256" key="6">
    <source>
        <dbReference type="SAM" id="Phobius"/>
    </source>
</evidence>
<feature type="compositionally biased region" description="Polar residues" evidence="5">
    <location>
        <begin position="1752"/>
        <end position="1761"/>
    </location>
</feature>
<evidence type="ECO:0000256" key="4">
    <source>
        <dbReference type="ARBA" id="ARBA00023136"/>
    </source>
</evidence>
<evidence type="ECO:0000256" key="1">
    <source>
        <dbReference type="ARBA" id="ARBA00004141"/>
    </source>
</evidence>
<dbReference type="GO" id="GO:0022857">
    <property type="term" value="F:transmembrane transporter activity"/>
    <property type="evidence" value="ECO:0007669"/>
    <property type="project" value="InterPro"/>
</dbReference>
<feature type="transmembrane region" description="Helical" evidence="6">
    <location>
        <begin position="87"/>
        <end position="108"/>
    </location>
</feature>
<dbReference type="PROSITE" id="PS00216">
    <property type="entry name" value="SUGAR_TRANSPORT_1"/>
    <property type="match status" value="2"/>
</dbReference>
<dbReference type="SUPFAM" id="SSF103473">
    <property type="entry name" value="MFS general substrate transporter"/>
    <property type="match status" value="3"/>
</dbReference>
<feature type="transmembrane region" description="Helical" evidence="6">
    <location>
        <begin position="316"/>
        <end position="339"/>
    </location>
</feature>
<sequence length="1800" mass="197904">MKYLVCVGGAEVQRPSRMVAGGLVAAMRSITVEPIMLLDGACKEAMLIFIENVHMNKICSVNLGLSPEICANLTNHKEESVLVQREFSLFTFYNSIIMSVLPLIFVLFMGAWSDKYGRKFPLLMTLVGHAMFAGGYLLANWQTSWPVEVLYLVTILEALGGANVGILSSTISYISDISSEKQRTSRIGTINSMWYLGTPLGTLTGALIIKYSGYDMALGLVLLAYVASIVYVIVFIEESHGPFAKKALQAQGSLKGKPTLDKKDVRAITMFTDFFNWRHVVESFKTAFRKREGNNQGLLLAVIIGNMIRRMARGRINAMMAALNGLMPMLGYACYSPIYYNTVDVLPAAQFFFAAGLTAIIMILFIDSVNLDTRFVLEEEHCELSVVLAGAEVQLPSRMVAGGLMAALRTITVEPVMLLDGACKEAMLLFIENVQMNKICSVNLGLSPEVCANLSAHPEQSVLVQREFSLFAFYNSIIMSVLPLIFVLFMGAWSDKYGRKIPLLMTLVGHVLYAGGYLLVNWQTSWPVEVLYLVTLLEALGGANAGLLSSTISYISDICHENQRTSRISTANSVWFLGGPLGTLIGALIIKYSGYDLALGLVLLAYIAAVAYVFVFIKESHGPFAKKALQAQGSFKDEPTLEKKDTKVTTMFTDFFNWRRVVESFKTAFRKREGNARCLLMVVIMGNMIRRMARGFFMYMFVRRALHWEATDYGYWISYRNLLAALGSLFLVPFLTRLLSFTDASLVVLGTVSMISEYVCYGLVSGPSQSFLMWLGPPAGVISNAMVIAFKSMSTKLVTSHEKGRINAVMAALNGLMPMVGYAAYSPLYYNTVDTFPAAQFFFGASLNVIIMIAFILVELLRQTSSYSAEDLEAGTKKPDKGLNGILKKRSSITLKSVARTLSGPGGRRVTKYRNFSTLQLPSLKENPTLETIISLSLPHKTADISFADKLVKSACWNLTPEPTGKTTAVTGTENFESAAASDIISQAILNIKLVTSEGHSLRGWCPKEQEANGCYSSRLSDAEITASEKTLGELPLVNETVRDPGNASHNTIQRSPSLPPAGGLDYEALRDFNIAPHNTIQNSDSVNLDTTFVLEEEHCDRMVAGGLMAALRTITVEPVMLLDGACKEAMLLFIENVQMNKICSVNLGLSPEVCANLSAHPEQSVLVQREFSLFAFYNSIIMSVLPLIFVLFMGAWSDKYGRKIPLLMTLVGHVLYAGGYLLVNWQTSWPVEVLYLVTLLEALGGANAGLLSSTISYISDICHENQRTSRISTANSVWFLGGPLGTLIGALIIKYSGYDLALGLVLLAYIAAVAYVFVFIKESHGPFAKKALQAQGSFKDEPTLEKKDTKVTTMFTDFFNWRRVVESFKTAFRKREGNARCLLMVVIMGNMIRRMARGFFMYMFVRRALHWEATDYGYWISYRNLLAALGSLFLVPFLTRLLSFTDASLVVLGTVSMISEYVCYGLVSGPSQSFLMWLGPPAGVISNAMVIAFKSMSTKLVTSHEKGRINAVMAALNGLMPMVGYAAYSPLYYNTVDTFPAAQFFFGASLNVIIMIAFILVELLRQTSSYSAEDLEVGSKKPDKGLYGIFKKHSSITLKSVARTLSGPGGRRVTKYRNFSTLQLPSLKENPTLETIISLSLPHKTADISSADKWVKSACWNLTPEATGKTTAVIGTENFESAVASDNVSQAILNIKLVTSEGHSLRGWCPKEQEASGCYSSRLSDAEITASEKTLGELPLDNEAFRDPGNASHNTIQRSPSLPPAGGLDNEVMRDPSNTIQRSPSLPPAGGWSWLEWRV</sequence>
<dbReference type="Gene3D" id="1.20.1250.20">
    <property type="entry name" value="MFS general substrate transporter like domains"/>
    <property type="match status" value="3"/>
</dbReference>
<feature type="transmembrane region" description="Helical" evidence="6">
    <location>
        <begin position="746"/>
        <end position="765"/>
    </location>
</feature>
<feature type="transmembrane region" description="Helical" evidence="6">
    <location>
        <begin position="151"/>
        <end position="174"/>
    </location>
</feature>
<comment type="caution">
    <text evidence="7">The sequence shown here is derived from an EMBL/GenBank/DDBJ whole genome shotgun (WGS) entry which is preliminary data.</text>
</comment>
<dbReference type="InterPro" id="IPR011701">
    <property type="entry name" value="MFS"/>
</dbReference>
<evidence type="ECO:0000256" key="3">
    <source>
        <dbReference type="ARBA" id="ARBA00022989"/>
    </source>
</evidence>
<feature type="transmembrane region" description="Helical" evidence="6">
    <location>
        <begin position="811"/>
        <end position="830"/>
    </location>
</feature>
<evidence type="ECO:0000313" key="7">
    <source>
        <dbReference type="EMBL" id="KAG7164098.1"/>
    </source>
</evidence>
<dbReference type="InterPro" id="IPR005829">
    <property type="entry name" value="Sugar_transporter_CS"/>
</dbReference>
<dbReference type="PANTHER" id="PTHR23507:SF1">
    <property type="entry name" value="FI18259P1-RELATED"/>
    <property type="match status" value="1"/>
</dbReference>
<dbReference type="EMBL" id="JAHLQT010025664">
    <property type="protein sequence ID" value="KAG7164098.1"/>
    <property type="molecule type" value="Genomic_DNA"/>
</dbReference>
<dbReference type="PANTHER" id="PTHR23507">
    <property type="entry name" value="ZGC:174356"/>
    <property type="match status" value="1"/>
</dbReference>
<comment type="subcellular location">
    <subcellularLocation>
        <location evidence="1">Membrane</location>
        <topology evidence="1">Multi-pass membrane protein</topology>
    </subcellularLocation>
</comment>
<feature type="transmembrane region" description="Helical" evidence="6">
    <location>
        <begin position="1205"/>
        <end position="1224"/>
    </location>
</feature>
<feature type="transmembrane region" description="Helical" evidence="6">
    <location>
        <begin position="1450"/>
        <end position="1469"/>
    </location>
</feature>
<reference evidence="7" key="1">
    <citation type="journal article" date="2021" name="Sci. Adv.">
        <title>The American lobster genome reveals insights on longevity, neural, and immune adaptations.</title>
        <authorList>
            <person name="Polinski J.M."/>
            <person name="Zimin A.V."/>
            <person name="Clark K.F."/>
            <person name="Kohn A.B."/>
            <person name="Sadowski N."/>
            <person name="Timp W."/>
            <person name="Ptitsyn A."/>
            <person name="Khanna P."/>
            <person name="Romanova D.Y."/>
            <person name="Williams P."/>
            <person name="Greenwood S.J."/>
            <person name="Moroz L.L."/>
            <person name="Walt D.R."/>
            <person name="Bodnar A.G."/>
        </authorList>
    </citation>
    <scope>NUCLEOTIDE SEQUENCE</scope>
    <source>
        <strain evidence="7">GMGI-L3</strain>
    </source>
</reference>
<feature type="transmembrane region" description="Helical" evidence="6">
    <location>
        <begin position="1382"/>
        <end position="1406"/>
    </location>
</feature>
<evidence type="ECO:0000313" key="8">
    <source>
        <dbReference type="Proteomes" id="UP000747542"/>
    </source>
</evidence>
<feature type="transmembrane region" description="Helical" evidence="6">
    <location>
        <begin position="1515"/>
        <end position="1534"/>
    </location>
</feature>
<proteinExistence type="predicted"/>
<feature type="transmembrane region" description="Helical" evidence="6">
    <location>
        <begin position="836"/>
        <end position="858"/>
    </location>
</feature>
<protein>
    <submittedName>
        <fullName evidence="7">Solute carrier family 46 member 3-like 7</fullName>
    </submittedName>
</protein>
<feature type="region of interest" description="Disordered" evidence="5">
    <location>
        <begin position="1744"/>
        <end position="1786"/>
    </location>
</feature>
<feature type="transmembrane region" description="Helical" evidence="6">
    <location>
        <begin position="194"/>
        <end position="211"/>
    </location>
</feature>
<feature type="transmembrane region" description="Helical" evidence="6">
    <location>
        <begin position="722"/>
        <end position="739"/>
    </location>
</feature>
<dbReference type="Proteomes" id="UP000747542">
    <property type="component" value="Unassembled WGS sequence"/>
</dbReference>
<feature type="transmembrane region" description="Helical" evidence="6">
    <location>
        <begin position="1172"/>
        <end position="1193"/>
    </location>
</feature>
<feature type="transmembrane region" description="Helical" evidence="6">
    <location>
        <begin position="345"/>
        <end position="366"/>
    </location>
</feature>
<accession>A0A8J5K070</accession>
<keyword evidence="8" id="KW-1185">Reference proteome</keyword>
<feature type="transmembrane region" description="Helical" evidence="6">
    <location>
        <begin position="1475"/>
        <end position="1494"/>
    </location>
</feature>
<organism evidence="7 8">
    <name type="scientific">Homarus americanus</name>
    <name type="common">American lobster</name>
    <dbReference type="NCBI Taxonomy" id="6706"/>
    <lineage>
        <taxon>Eukaryota</taxon>
        <taxon>Metazoa</taxon>
        <taxon>Ecdysozoa</taxon>
        <taxon>Arthropoda</taxon>
        <taxon>Crustacea</taxon>
        <taxon>Multicrustacea</taxon>
        <taxon>Malacostraca</taxon>
        <taxon>Eumalacostraca</taxon>
        <taxon>Eucarida</taxon>
        <taxon>Decapoda</taxon>
        <taxon>Pleocyemata</taxon>
        <taxon>Astacidea</taxon>
        <taxon>Nephropoidea</taxon>
        <taxon>Nephropidae</taxon>
        <taxon>Homarus</taxon>
    </lineage>
</organism>
<feature type="transmembrane region" description="Helical" evidence="6">
    <location>
        <begin position="217"/>
        <end position="236"/>
    </location>
</feature>
<keyword evidence="2 6" id="KW-0812">Transmembrane</keyword>
<gene>
    <name evidence="7" type="primary">Slc46A3-L7</name>
    <name evidence="7" type="ORF">Hamer_G023927</name>
</gene>
<feature type="transmembrane region" description="Helical" evidence="6">
    <location>
        <begin position="468"/>
        <end position="489"/>
    </location>
</feature>
<dbReference type="GO" id="GO:0016020">
    <property type="term" value="C:membrane"/>
    <property type="evidence" value="ECO:0007669"/>
    <property type="project" value="UniProtKB-SubCell"/>
</dbReference>
<feature type="transmembrane region" description="Helical" evidence="6">
    <location>
        <begin position="771"/>
        <end position="790"/>
    </location>
</feature>
<feature type="transmembrane region" description="Helical" evidence="6">
    <location>
        <begin position="120"/>
        <end position="139"/>
    </location>
</feature>
<keyword evidence="4 6" id="KW-0472">Membrane</keyword>
<feature type="transmembrane region" description="Helical" evidence="6">
    <location>
        <begin position="1426"/>
        <end position="1443"/>
    </location>
</feature>
<feature type="transmembrane region" description="Helical" evidence="6">
    <location>
        <begin position="501"/>
        <end position="520"/>
    </location>
</feature>
<dbReference type="Pfam" id="PF07690">
    <property type="entry name" value="MFS_1"/>
    <property type="match status" value="3"/>
</dbReference>
<feature type="transmembrane region" description="Helical" evidence="6">
    <location>
        <begin position="1302"/>
        <end position="1321"/>
    </location>
</feature>
<feature type="transmembrane region" description="Helical" evidence="6">
    <location>
        <begin position="678"/>
        <end position="702"/>
    </location>
</feature>
<evidence type="ECO:0000256" key="5">
    <source>
        <dbReference type="SAM" id="MobiDB-lite"/>
    </source>
</evidence>
<feature type="transmembrane region" description="Helical" evidence="6">
    <location>
        <begin position="1278"/>
        <end position="1296"/>
    </location>
</feature>